<accession>A0A6G0VT73</accession>
<comment type="caution">
    <text evidence="2">The sequence shown here is derived from an EMBL/GenBank/DDBJ whole genome shotgun (WGS) entry which is preliminary data.</text>
</comment>
<gene>
    <name evidence="2" type="ORF">FWK35_00035532</name>
</gene>
<protein>
    <submittedName>
        <fullName evidence="2">YqaJ domain-containing protein</fullName>
    </submittedName>
</protein>
<dbReference type="Pfam" id="PF20700">
    <property type="entry name" value="Mutator"/>
    <property type="match status" value="1"/>
</dbReference>
<dbReference type="AlphaFoldDB" id="A0A6G0VT73"/>
<dbReference type="Proteomes" id="UP000478052">
    <property type="component" value="Unassembled WGS sequence"/>
</dbReference>
<evidence type="ECO:0000259" key="1">
    <source>
        <dbReference type="Pfam" id="PF20700"/>
    </source>
</evidence>
<evidence type="ECO:0000313" key="3">
    <source>
        <dbReference type="Proteomes" id="UP000478052"/>
    </source>
</evidence>
<dbReference type="OrthoDB" id="6624036at2759"/>
<evidence type="ECO:0000313" key="2">
    <source>
        <dbReference type="EMBL" id="KAF0708510.1"/>
    </source>
</evidence>
<reference evidence="2 3" key="1">
    <citation type="submission" date="2019-08" db="EMBL/GenBank/DDBJ databases">
        <title>Whole genome of Aphis craccivora.</title>
        <authorList>
            <person name="Voronova N.V."/>
            <person name="Shulinski R.S."/>
            <person name="Bandarenka Y.V."/>
            <person name="Zhorov D.G."/>
            <person name="Warner D."/>
        </authorList>
    </citation>
    <scope>NUCLEOTIDE SEQUENCE [LARGE SCALE GENOMIC DNA]</scope>
    <source>
        <strain evidence="2">180601</strain>
        <tissue evidence="2">Whole Body</tissue>
    </source>
</reference>
<name>A0A6G0VT73_APHCR</name>
<feature type="domain" description="Mutator-like transposase" evidence="1">
    <location>
        <begin position="98"/>
        <end position="269"/>
    </location>
</feature>
<dbReference type="InterPro" id="IPR049012">
    <property type="entry name" value="Mutator_transp_dom"/>
</dbReference>
<sequence>MTMLLETPEPMNLGISNTSGLTDQPINVDCIIQSQLQTCGFSLVSTPCKDIIDDVNSSEVELFGISDPNVSAITDTALPIEYEDSREDDTIITKSLEGRRIVDIQHLFAQIQQSKHDKFNCSFIDMEFQNEIRKGFNSVFKFKCKICGIKSSIYSENINESKYLGFNLAVINGTLAVGIGQSQLSEFCASVEIPSLSSTSYLNNLSTVSDAVNDALFEELKKAGEEERRLAIESGNVDEQGVPMCTVIADGQWSKRSYKTKFNAFSGAVRYILIFIIQK</sequence>
<proteinExistence type="predicted"/>
<keyword evidence="3" id="KW-1185">Reference proteome</keyword>
<dbReference type="EMBL" id="VUJU01012164">
    <property type="protein sequence ID" value="KAF0708510.1"/>
    <property type="molecule type" value="Genomic_DNA"/>
</dbReference>
<organism evidence="2 3">
    <name type="scientific">Aphis craccivora</name>
    <name type="common">Cowpea aphid</name>
    <dbReference type="NCBI Taxonomy" id="307492"/>
    <lineage>
        <taxon>Eukaryota</taxon>
        <taxon>Metazoa</taxon>
        <taxon>Ecdysozoa</taxon>
        <taxon>Arthropoda</taxon>
        <taxon>Hexapoda</taxon>
        <taxon>Insecta</taxon>
        <taxon>Pterygota</taxon>
        <taxon>Neoptera</taxon>
        <taxon>Paraneoptera</taxon>
        <taxon>Hemiptera</taxon>
        <taxon>Sternorrhyncha</taxon>
        <taxon>Aphidomorpha</taxon>
        <taxon>Aphidoidea</taxon>
        <taxon>Aphididae</taxon>
        <taxon>Aphidini</taxon>
        <taxon>Aphis</taxon>
        <taxon>Aphis</taxon>
    </lineage>
</organism>